<dbReference type="Proteomes" id="UP000179769">
    <property type="component" value="Unassembled WGS sequence"/>
</dbReference>
<dbReference type="OrthoDB" id="3210034at2"/>
<dbReference type="EMBL" id="MAXA01000080">
    <property type="protein sequence ID" value="OHV40128.1"/>
    <property type="molecule type" value="Genomic_DNA"/>
</dbReference>
<reference evidence="3" key="1">
    <citation type="submission" date="2016-07" db="EMBL/GenBank/DDBJ databases">
        <title>Frankia sp. NRRL B-16219 Genome sequencing.</title>
        <authorList>
            <person name="Ghodhbane-Gtari F."/>
            <person name="Swanson E."/>
            <person name="Gueddou A."/>
            <person name="Louati M."/>
            <person name="Nouioui I."/>
            <person name="Hezbri K."/>
            <person name="Abebe-Akele F."/>
            <person name="Simpson S."/>
            <person name="Morris K."/>
            <person name="Thomas K."/>
            <person name="Gtari M."/>
            <person name="Tisa L.S."/>
        </authorList>
    </citation>
    <scope>NUCLEOTIDE SEQUENCE [LARGE SCALE GENOMIC DNA]</scope>
    <source>
        <strain evidence="3">NRRL B-16219</strain>
    </source>
</reference>
<feature type="region of interest" description="Disordered" evidence="1">
    <location>
        <begin position="54"/>
        <end position="135"/>
    </location>
</feature>
<accession>A0A1S1QZK8</accession>
<protein>
    <recommendedName>
        <fullName evidence="4">DUF5642 domain-containing protein</fullName>
    </recommendedName>
</protein>
<sequence length="297" mass="30515">MTRRTLLVVRAMKSTEIPRAGAPGRRPWIPGMSMALRAGVGLLALLVVATACTGGSSTRTRGADRRSDSTEADVGVEDVNRGGTNGAGGRRTPSPAPSPLTAADFVLTAGPETAGFSQDPPQPASGPNSVASAPSSMFDGAVATCAEATDAQIGASSTGDADGPVFTHDTSGADLRSFASVYADTATVAGHREIVRLDRFAGCYGRALVDELDSDELGATLIGTETVPPPPGATDRITVTIDIVTAQQQSFRTYVDLIMIFTGRAEGTISLVTPFQPADPALLATLTGQVERKIAAQ</sequence>
<evidence type="ECO:0008006" key="4">
    <source>
        <dbReference type="Google" id="ProtNLM"/>
    </source>
</evidence>
<organism evidence="2 3">
    <name type="scientific">Parafrankia soli</name>
    <dbReference type="NCBI Taxonomy" id="2599596"/>
    <lineage>
        <taxon>Bacteria</taxon>
        <taxon>Bacillati</taxon>
        <taxon>Actinomycetota</taxon>
        <taxon>Actinomycetes</taxon>
        <taxon>Frankiales</taxon>
        <taxon>Frankiaceae</taxon>
        <taxon>Parafrankia</taxon>
    </lineage>
</organism>
<name>A0A1S1QZK8_9ACTN</name>
<proteinExistence type="predicted"/>
<keyword evidence="3" id="KW-1185">Reference proteome</keyword>
<comment type="caution">
    <text evidence="2">The sequence shown here is derived from an EMBL/GenBank/DDBJ whole genome shotgun (WGS) entry which is preliminary data.</text>
</comment>
<dbReference type="AlphaFoldDB" id="A0A1S1QZK8"/>
<gene>
    <name evidence="2" type="ORF">BBK14_13045</name>
</gene>
<evidence type="ECO:0000313" key="3">
    <source>
        <dbReference type="Proteomes" id="UP000179769"/>
    </source>
</evidence>
<evidence type="ECO:0000313" key="2">
    <source>
        <dbReference type="EMBL" id="OHV40128.1"/>
    </source>
</evidence>
<feature type="compositionally biased region" description="Polar residues" evidence="1">
    <location>
        <begin position="125"/>
        <end position="135"/>
    </location>
</feature>
<evidence type="ECO:0000256" key="1">
    <source>
        <dbReference type="SAM" id="MobiDB-lite"/>
    </source>
</evidence>